<dbReference type="GO" id="GO:0016853">
    <property type="term" value="F:isomerase activity"/>
    <property type="evidence" value="ECO:0007669"/>
    <property type="project" value="UniProtKB-KW"/>
</dbReference>
<dbReference type="Pfam" id="PF00342">
    <property type="entry name" value="PGI"/>
    <property type="match status" value="1"/>
</dbReference>
<keyword evidence="10" id="KW-1185">Reference proteome</keyword>
<evidence type="ECO:0000256" key="5">
    <source>
        <dbReference type="ARBA" id="ARBA00023235"/>
    </source>
</evidence>
<comment type="caution">
    <text evidence="9">The sequence shown here is derived from an EMBL/GenBank/DDBJ whole genome shotgun (WGS) entry which is preliminary data.</text>
</comment>
<feature type="active site" evidence="7">
    <location>
        <position position="537"/>
    </location>
</feature>
<dbReference type="PROSITE" id="PS00765">
    <property type="entry name" value="P_GLUCOSE_ISOMERASE_1"/>
    <property type="match status" value="1"/>
</dbReference>
<dbReference type="CDD" id="cd05016">
    <property type="entry name" value="SIS_PGI_2"/>
    <property type="match status" value="1"/>
</dbReference>
<dbReference type="PROSITE" id="PS51463">
    <property type="entry name" value="P_GLUCOSE_ISOMERASE_3"/>
    <property type="match status" value="1"/>
</dbReference>
<comment type="function">
    <text evidence="7">Catalyzes the reversible isomerization of glucose-6-phosphate to fructose-6-phosphate.</text>
</comment>
<dbReference type="PRINTS" id="PR00662">
    <property type="entry name" value="G6PISOMERASE"/>
</dbReference>
<feature type="active site" description="Proton donor" evidence="7">
    <location>
        <position position="366"/>
    </location>
</feature>
<dbReference type="HAMAP" id="MF_00473">
    <property type="entry name" value="G6P_isomerase"/>
    <property type="match status" value="1"/>
</dbReference>
<evidence type="ECO:0000256" key="2">
    <source>
        <dbReference type="ARBA" id="ARBA00006604"/>
    </source>
</evidence>
<dbReference type="PANTHER" id="PTHR11469">
    <property type="entry name" value="GLUCOSE-6-PHOSPHATE ISOMERASE"/>
    <property type="match status" value="1"/>
</dbReference>
<dbReference type="InterPro" id="IPR035482">
    <property type="entry name" value="SIS_PGI_2"/>
</dbReference>
<dbReference type="InterPro" id="IPR023096">
    <property type="entry name" value="G6P_Isomerase_C"/>
</dbReference>
<dbReference type="InterPro" id="IPR001672">
    <property type="entry name" value="G6P_Isomerase"/>
</dbReference>
<dbReference type="InterPro" id="IPR018189">
    <property type="entry name" value="Phosphoglucose_isomerase_CS"/>
</dbReference>
<comment type="subcellular location">
    <subcellularLocation>
        <location evidence="7">Cytoplasm</location>
    </subcellularLocation>
</comment>
<protein>
    <recommendedName>
        <fullName evidence="7">Glucose-6-phosphate isomerase</fullName>
        <shortName evidence="7">GPI</shortName>
        <ecNumber evidence="7">5.3.1.9</ecNumber>
    </recommendedName>
    <alternativeName>
        <fullName evidence="7">Phosphoglucose isomerase</fullName>
        <shortName evidence="7">PGI</shortName>
    </alternativeName>
    <alternativeName>
        <fullName evidence="7">Phosphohexose isomerase</fullName>
        <shortName evidence="7">PHI</shortName>
    </alternativeName>
</protein>
<evidence type="ECO:0000313" key="9">
    <source>
        <dbReference type="EMBL" id="GAA3960104.1"/>
    </source>
</evidence>
<evidence type="ECO:0000256" key="8">
    <source>
        <dbReference type="RuleBase" id="RU000612"/>
    </source>
</evidence>
<organism evidence="9 10">
    <name type="scientific">Allohahella marinimesophila</name>
    <dbReference type="NCBI Taxonomy" id="1054972"/>
    <lineage>
        <taxon>Bacteria</taxon>
        <taxon>Pseudomonadati</taxon>
        <taxon>Pseudomonadota</taxon>
        <taxon>Gammaproteobacteria</taxon>
        <taxon>Oceanospirillales</taxon>
        <taxon>Hahellaceae</taxon>
        <taxon>Allohahella</taxon>
    </lineage>
</organism>
<dbReference type="NCBIfam" id="NF001211">
    <property type="entry name" value="PRK00179.1"/>
    <property type="match status" value="1"/>
</dbReference>
<dbReference type="CDD" id="cd05015">
    <property type="entry name" value="SIS_PGI_1"/>
    <property type="match status" value="1"/>
</dbReference>
<evidence type="ECO:0000256" key="7">
    <source>
        <dbReference type="HAMAP-Rule" id="MF_00473"/>
    </source>
</evidence>
<dbReference type="EMBL" id="BAABBO010000009">
    <property type="protein sequence ID" value="GAA3960104.1"/>
    <property type="molecule type" value="Genomic_DNA"/>
</dbReference>
<comment type="catalytic activity">
    <reaction evidence="6 7 8">
        <text>alpha-D-glucose 6-phosphate = beta-D-fructose 6-phosphate</text>
        <dbReference type="Rhea" id="RHEA:11816"/>
        <dbReference type="ChEBI" id="CHEBI:57634"/>
        <dbReference type="ChEBI" id="CHEBI:58225"/>
        <dbReference type="EC" id="5.3.1.9"/>
    </reaction>
</comment>
<dbReference type="RefSeq" id="WP_344805452.1">
    <property type="nucleotide sequence ID" value="NZ_BAABBO010000009.1"/>
</dbReference>
<keyword evidence="3 7" id="KW-0312">Gluconeogenesis</keyword>
<comment type="pathway">
    <text evidence="1 7 8">Carbohydrate degradation; glycolysis; D-glyceraldehyde 3-phosphate and glycerone phosphate from D-glucose: step 2/4.</text>
</comment>
<reference evidence="10" key="1">
    <citation type="journal article" date="2019" name="Int. J. Syst. Evol. Microbiol.">
        <title>The Global Catalogue of Microorganisms (GCM) 10K type strain sequencing project: providing services to taxonomists for standard genome sequencing and annotation.</title>
        <authorList>
            <consortium name="The Broad Institute Genomics Platform"/>
            <consortium name="The Broad Institute Genome Sequencing Center for Infectious Disease"/>
            <person name="Wu L."/>
            <person name="Ma J."/>
        </authorList>
    </citation>
    <scope>NUCLEOTIDE SEQUENCE [LARGE SCALE GENOMIC DNA]</scope>
    <source>
        <strain evidence="10">JCM 17555</strain>
    </source>
</reference>
<dbReference type="Gene3D" id="3.40.50.10490">
    <property type="entry name" value="Glucose-6-phosphate isomerase like protein, domain 1"/>
    <property type="match status" value="2"/>
</dbReference>
<dbReference type="PANTHER" id="PTHR11469:SF1">
    <property type="entry name" value="GLUCOSE-6-PHOSPHATE ISOMERASE"/>
    <property type="match status" value="1"/>
</dbReference>
<evidence type="ECO:0000256" key="4">
    <source>
        <dbReference type="ARBA" id="ARBA00023152"/>
    </source>
</evidence>
<gene>
    <name evidence="7 9" type="primary">pgi</name>
    <name evidence="9" type="ORF">GCM10022278_17830</name>
</gene>
<evidence type="ECO:0000313" key="10">
    <source>
        <dbReference type="Proteomes" id="UP001501337"/>
    </source>
</evidence>
<dbReference type="SUPFAM" id="SSF53697">
    <property type="entry name" value="SIS domain"/>
    <property type="match status" value="1"/>
</dbReference>
<dbReference type="PROSITE" id="PS00174">
    <property type="entry name" value="P_GLUCOSE_ISOMERASE_2"/>
    <property type="match status" value="1"/>
</dbReference>
<name>A0ABP7P5K9_9GAMM</name>
<comment type="pathway">
    <text evidence="7">Carbohydrate biosynthesis; gluconeogenesis.</text>
</comment>
<proteinExistence type="inferred from homology"/>
<dbReference type="InterPro" id="IPR046348">
    <property type="entry name" value="SIS_dom_sf"/>
</dbReference>
<evidence type="ECO:0000256" key="3">
    <source>
        <dbReference type="ARBA" id="ARBA00022432"/>
    </source>
</evidence>
<keyword evidence="7" id="KW-0963">Cytoplasm</keyword>
<feature type="active site" evidence="7">
    <location>
        <position position="397"/>
    </location>
</feature>
<keyword evidence="4 7" id="KW-0324">Glycolysis</keyword>
<accession>A0ABP7P5K9</accession>
<evidence type="ECO:0000256" key="6">
    <source>
        <dbReference type="ARBA" id="ARBA00029321"/>
    </source>
</evidence>
<comment type="similarity">
    <text evidence="2 7 8">Belongs to the GPI family.</text>
</comment>
<dbReference type="InterPro" id="IPR035476">
    <property type="entry name" value="SIS_PGI_1"/>
</dbReference>
<dbReference type="Gene3D" id="1.10.1390.10">
    <property type="match status" value="1"/>
</dbReference>
<dbReference type="Proteomes" id="UP001501337">
    <property type="component" value="Unassembled WGS sequence"/>
</dbReference>
<evidence type="ECO:0000256" key="1">
    <source>
        <dbReference type="ARBA" id="ARBA00004926"/>
    </source>
</evidence>
<dbReference type="EC" id="5.3.1.9" evidence="7"/>
<sequence>MDSSFRTPEQDREFMKAWEALKQQADNTVSDRILDYFSSEPGRLGDMTASCGDLTLDYSRSAMSLKVRDELLALLKHSGLDAARKAMFGGELLNNTEQRAVLHAALRGSARPTASGLGDIIGEVDAALDSMTRVVQRLHSGSWTGFDGQPITDVVSIGIGGSFLGPEVVVEALRPDWHDGIRVHFVANVDAADILNTLEGLKASNTLFIIQSKSFTTQETLTNALTARAWFLGDASVGALDDSAEALGKHFIAVSSNVEKAQAFGIDPENILPMWDWVGGRYSLWSAIGLPIACQIGMPLFRKLLQGAAAMDEHFLTAPLEENLPALLAMIGIWYNNFKNIGNYAIIPYDQGLNDLAAHLQQVDMESNGKSVQRDGKPVFSQTGTIVWGGAGTNGQHAYHQLIHQGTRVVPVDFILPLRSRQTGRPLSERIGIEQIQKHHRMLISNCLAQSQAMLTGKSLEQARQECLNAGMNESEAEQLAPHKVIQGNKPSTTITVPEVDAFTVGQLIAMYEQRIFVQGVVWNLNSFDQWGVELGKQMCSSILPLLEGGTDASELALDPSTAQLVQAALEANR</sequence>
<keyword evidence="5 7" id="KW-0413">Isomerase</keyword>